<keyword evidence="3" id="KW-0285">Flavoprotein</keyword>
<feature type="domain" description="4Fe-4S ferredoxin-type" evidence="11">
    <location>
        <begin position="533"/>
        <end position="564"/>
    </location>
</feature>
<dbReference type="Proteomes" id="UP000319941">
    <property type="component" value="Unassembled WGS sequence"/>
</dbReference>
<dbReference type="Gene3D" id="3.30.465.10">
    <property type="match status" value="1"/>
</dbReference>
<feature type="domain" description="FAD-binding PCMH-type" evidence="12">
    <location>
        <begin position="41"/>
        <end position="269"/>
    </location>
</feature>
<name>A0A558HSP7_9GAMM</name>
<dbReference type="FunFam" id="1.10.45.10:FF:000001">
    <property type="entry name" value="D-lactate dehydrogenase mitochondrial"/>
    <property type="match status" value="1"/>
</dbReference>
<dbReference type="Gene3D" id="3.30.43.10">
    <property type="entry name" value="Uridine Diphospho-n-acetylenolpyruvylglucosamine Reductase, domain 2"/>
    <property type="match status" value="1"/>
</dbReference>
<gene>
    <name evidence="13" type="ORF">FQP86_04680</name>
</gene>
<dbReference type="EMBL" id="VNFH01000003">
    <property type="protein sequence ID" value="TVU72111.1"/>
    <property type="molecule type" value="Genomic_DNA"/>
</dbReference>
<keyword evidence="9" id="KW-0411">Iron-sulfur</keyword>
<dbReference type="Gene3D" id="1.10.1060.10">
    <property type="entry name" value="Alpha-helical ferredoxin"/>
    <property type="match status" value="1"/>
</dbReference>
<comment type="cofactor">
    <cofactor evidence="1">
        <name>FAD</name>
        <dbReference type="ChEBI" id="CHEBI:57692"/>
    </cofactor>
</comment>
<dbReference type="InterPro" id="IPR016169">
    <property type="entry name" value="FAD-bd_PCMH_sub2"/>
</dbReference>
<dbReference type="AlphaFoldDB" id="A0A558HSP7"/>
<dbReference type="PROSITE" id="PS00198">
    <property type="entry name" value="4FE4S_FER_1"/>
    <property type="match status" value="1"/>
</dbReference>
<dbReference type="PROSITE" id="PS51387">
    <property type="entry name" value="FAD_PCMH"/>
    <property type="match status" value="1"/>
</dbReference>
<dbReference type="GO" id="GO:0051536">
    <property type="term" value="F:iron-sulfur cluster binding"/>
    <property type="evidence" value="ECO:0007669"/>
    <property type="project" value="UniProtKB-KW"/>
</dbReference>
<dbReference type="GO" id="GO:0004458">
    <property type="term" value="F:D-lactate dehydrogenase (cytochrome) activity"/>
    <property type="evidence" value="ECO:0007669"/>
    <property type="project" value="UniProtKB-EC"/>
</dbReference>
<dbReference type="InterPro" id="IPR006094">
    <property type="entry name" value="Oxid_FAD_bind_N"/>
</dbReference>
<dbReference type="PANTHER" id="PTHR11748">
    <property type="entry name" value="D-LACTATE DEHYDROGENASE"/>
    <property type="match status" value="1"/>
</dbReference>
<dbReference type="InterPro" id="IPR016171">
    <property type="entry name" value="Vanillyl_alc_oxidase_C-sub2"/>
</dbReference>
<dbReference type="InterPro" id="IPR017896">
    <property type="entry name" value="4Fe4S_Fe-S-bd"/>
</dbReference>
<dbReference type="InterPro" id="IPR004017">
    <property type="entry name" value="Cys_rich_dom"/>
</dbReference>
<evidence type="ECO:0000256" key="1">
    <source>
        <dbReference type="ARBA" id="ARBA00001974"/>
    </source>
</evidence>
<evidence type="ECO:0000259" key="12">
    <source>
        <dbReference type="PROSITE" id="PS51387"/>
    </source>
</evidence>
<evidence type="ECO:0000256" key="5">
    <source>
        <dbReference type="ARBA" id="ARBA00022827"/>
    </source>
</evidence>
<dbReference type="InterPro" id="IPR016164">
    <property type="entry name" value="FAD-linked_Oxase-like_C"/>
</dbReference>
<evidence type="ECO:0000256" key="9">
    <source>
        <dbReference type="ARBA" id="ARBA00023014"/>
    </source>
</evidence>
<dbReference type="InterPro" id="IPR016166">
    <property type="entry name" value="FAD-bd_PCMH"/>
</dbReference>
<evidence type="ECO:0000313" key="13">
    <source>
        <dbReference type="EMBL" id="TVU72111.1"/>
    </source>
</evidence>
<accession>A0A558HSP7</accession>
<reference evidence="13 14" key="1">
    <citation type="submission" date="2019-07" db="EMBL/GenBank/DDBJ databases">
        <title>Diversity of Bacteria from Kongsfjorden, Arctic.</title>
        <authorList>
            <person name="Yu Y."/>
        </authorList>
    </citation>
    <scope>NUCLEOTIDE SEQUENCE [LARGE SCALE GENOMIC DNA]</scope>
    <source>
        <strain evidence="13 14">SM1923</strain>
    </source>
</reference>
<dbReference type="Pfam" id="PF02913">
    <property type="entry name" value="FAD-oxidase_C"/>
    <property type="match status" value="1"/>
</dbReference>
<evidence type="ECO:0000256" key="3">
    <source>
        <dbReference type="ARBA" id="ARBA00022630"/>
    </source>
</evidence>
<evidence type="ECO:0000256" key="7">
    <source>
        <dbReference type="ARBA" id="ARBA00023002"/>
    </source>
</evidence>
<dbReference type="OrthoDB" id="9811557at2"/>
<keyword evidence="14" id="KW-1185">Reference proteome</keyword>
<dbReference type="InterPro" id="IPR004113">
    <property type="entry name" value="FAD-bd_oxidored_4_C"/>
</dbReference>
<protein>
    <recommendedName>
        <fullName evidence="10">D-lactate dehydrogenase (cytochrome)</fullName>
        <ecNumber evidence="10">1.1.2.4</ecNumber>
    </recommendedName>
</protein>
<keyword evidence="7" id="KW-0560">Oxidoreductase</keyword>
<dbReference type="Gene3D" id="3.30.70.2190">
    <property type="match status" value="1"/>
</dbReference>
<keyword evidence="4" id="KW-0479">Metal-binding</keyword>
<dbReference type="Pfam" id="PF02754">
    <property type="entry name" value="CCG"/>
    <property type="match status" value="1"/>
</dbReference>
<proteinExistence type="inferred from homology"/>
<dbReference type="Pfam" id="PF13183">
    <property type="entry name" value="Fer4_8"/>
    <property type="match status" value="1"/>
</dbReference>
<dbReference type="GO" id="GO:0008720">
    <property type="term" value="F:D-lactate dehydrogenase (NAD+) activity"/>
    <property type="evidence" value="ECO:0007669"/>
    <property type="project" value="TreeGrafter"/>
</dbReference>
<dbReference type="Gene3D" id="3.30.70.2740">
    <property type="match status" value="1"/>
</dbReference>
<dbReference type="PROSITE" id="PS51379">
    <property type="entry name" value="4FE4S_FER_2"/>
    <property type="match status" value="1"/>
</dbReference>
<dbReference type="Gene3D" id="1.10.45.10">
    <property type="entry name" value="Vanillyl-alcohol Oxidase, Chain A, domain 4"/>
    <property type="match status" value="1"/>
</dbReference>
<evidence type="ECO:0000256" key="2">
    <source>
        <dbReference type="ARBA" id="ARBA00008000"/>
    </source>
</evidence>
<dbReference type="Pfam" id="PF01565">
    <property type="entry name" value="FAD_binding_4"/>
    <property type="match status" value="1"/>
</dbReference>
<evidence type="ECO:0000256" key="6">
    <source>
        <dbReference type="ARBA" id="ARBA00022946"/>
    </source>
</evidence>
<dbReference type="STRING" id="553385.GCA_000591415_03633"/>
<dbReference type="GO" id="GO:0046872">
    <property type="term" value="F:metal ion binding"/>
    <property type="evidence" value="ECO:0007669"/>
    <property type="project" value="UniProtKB-KW"/>
</dbReference>
<dbReference type="SUPFAM" id="SSF56176">
    <property type="entry name" value="FAD-binding/transporter-associated domain-like"/>
    <property type="match status" value="1"/>
</dbReference>
<sequence>MAERADAYRALREALSLHIPDERLIHDALRTLAYGTDASFYRLIPKLVVRVHDEQELGHVLRECRVRKLPVTFRAAGTSLSGQAVTDSVLIQLGGEWRGVEILEQGNRIRLQPGVIGARANQLLAPFGRKIGPDPASINSCMIGGIAANNASGMCCGTAHNSYRTVEDMRVILADGSCLDTADRHSVAAFRKSHATLLASLEKMADEIRHDTPLAERIRHKYRLKNTTGYSLNALVDYVDGLEILKHLMIGSEGTLGFIASITYRTVVEEAHKAAALVYYPNIDAACRATMLLKQAPVAAVELMDRAALRSVENEPGMPEVLRQLPEASVALLIDVRGTQLHELEARMTEVGRVLADIATCEPWGFTQDPARYALYWKIRKGLFPAVGAVRDVGTTVIIEDVAFPIERLAEGVGALTEVFQRHGYPEAILFGHALEGNLHFVFPQGFERDGEVERYQGLMDEVAQLVGQEYGGSLKAEHGTGRNMAPYVELEWGTDAYALMWRIKAAFDPDNLLNPDVILSRNARLHLENLKPLPAADPLVDRCIECGFCESVCPSKNLSLTPRQRIVIRREIARLTALEAPDAEQLSLLTALKKDYAYQGMETCAGDGLCATQCPVGINTGDLIRGLRHDENAGDAHPGKVKVARWTGEHFTRVTSGMRGVLRLADGLNGILGARNMQRLSDMARKCSGGQVQQWTPSMPANAPRPYIKHLAQPLGRSDAPSGHVVYFPSCATRVFGAAREDRDARSVTEMALALMDKAGFEVVVPQGVDSLCCGMAFQSKGQFEAGDGKAAELAAALVTASDGGRLPIFCDTSPCLAQAQAYAQEHLEVVLTLVEPVELVLDYLLPHLTIEPLADRVAVHITCSSVRMGLADRFIELARRCAQEIVVPEEITCCGFAGDKGFSTPELNASALKDLRSEVAGCDYGVSNSRTCEIGLSEHSGLSYQSILGLVDRASRPAARL</sequence>
<dbReference type="GO" id="GO:1903457">
    <property type="term" value="P:lactate catabolic process"/>
    <property type="evidence" value="ECO:0007669"/>
    <property type="project" value="TreeGrafter"/>
</dbReference>
<evidence type="ECO:0000256" key="8">
    <source>
        <dbReference type="ARBA" id="ARBA00023004"/>
    </source>
</evidence>
<keyword evidence="6" id="KW-0809">Transit peptide</keyword>
<evidence type="ECO:0000313" key="14">
    <source>
        <dbReference type="Proteomes" id="UP000319941"/>
    </source>
</evidence>
<dbReference type="InterPro" id="IPR017900">
    <property type="entry name" value="4Fe4S_Fe_S_CS"/>
</dbReference>
<dbReference type="InterPro" id="IPR036318">
    <property type="entry name" value="FAD-bd_PCMH-like_sf"/>
</dbReference>
<evidence type="ECO:0000256" key="10">
    <source>
        <dbReference type="ARBA" id="ARBA00038897"/>
    </source>
</evidence>
<organism evidence="13 14">
    <name type="scientific">Cobetia crustatorum</name>
    <dbReference type="NCBI Taxonomy" id="553385"/>
    <lineage>
        <taxon>Bacteria</taxon>
        <taxon>Pseudomonadati</taxon>
        <taxon>Pseudomonadota</taxon>
        <taxon>Gammaproteobacteria</taxon>
        <taxon>Oceanospirillales</taxon>
        <taxon>Halomonadaceae</taxon>
        <taxon>Cobetia</taxon>
    </lineage>
</organism>
<comment type="caution">
    <text evidence="13">The sequence shown here is derived from an EMBL/GenBank/DDBJ whole genome shotgun (WGS) entry which is preliminary data.</text>
</comment>
<keyword evidence="5" id="KW-0274">FAD</keyword>
<comment type="similarity">
    <text evidence="2">Belongs to the FAD-binding oxidoreductase/transferase type 4 family.</text>
</comment>
<keyword evidence="8" id="KW-0408">Iron</keyword>
<dbReference type="InterPro" id="IPR016167">
    <property type="entry name" value="FAD-bd_PCMH_sub1"/>
</dbReference>
<evidence type="ECO:0000256" key="4">
    <source>
        <dbReference type="ARBA" id="ARBA00022723"/>
    </source>
</evidence>
<dbReference type="InterPro" id="IPR009051">
    <property type="entry name" value="Helical_ferredxn"/>
</dbReference>
<dbReference type="EC" id="1.1.2.4" evidence="10"/>
<dbReference type="GO" id="GO:0071949">
    <property type="term" value="F:FAD binding"/>
    <property type="evidence" value="ECO:0007669"/>
    <property type="project" value="InterPro"/>
</dbReference>
<dbReference type="PANTHER" id="PTHR11748:SF111">
    <property type="entry name" value="D-LACTATE DEHYDROGENASE, MITOCHONDRIAL-RELATED"/>
    <property type="match status" value="1"/>
</dbReference>
<evidence type="ECO:0000259" key="11">
    <source>
        <dbReference type="PROSITE" id="PS51379"/>
    </source>
</evidence>
<dbReference type="SUPFAM" id="SSF46548">
    <property type="entry name" value="alpha-helical ferredoxin"/>
    <property type="match status" value="1"/>
</dbReference>
<dbReference type="SUPFAM" id="SSF55103">
    <property type="entry name" value="FAD-linked oxidases, C-terminal domain"/>
    <property type="match status" value="1"/>
</dbReference>